<proteinExistence type="predicted"/>
<dbReference type="SUPFAM" id="SSF101498">
    <property type="entry name" value="Anti-sigma factor FlgM"/>
    <property type="match status" value="1"/>
</dbReference>
<dbReference type="OrthoDB" id="9797114at2"/>
<feature type="domain" description="Anti-sigma-28 factor FlgM C-terminal" evidence="2">
    <location>
        <begin position="40"/>
        <end position="94"/>
    </location>
</feature>
<dbReference type="Proteomes" id="UP000427906">
    <property type="component" value="Chromosome"/>
</dbReference>
<dbReference type="InterPro" id="IPR031316">
    <property type="entry name" value="FlgM_C"/>
</dbReference>
<evidence type="ECO:0000256" key="1">
    <source>
        <dbReference type="SAM" id="MobiDB-lite"/>
    </source>
</evidence>
<protein>
    <recommendedName>
        <fullName evidence="2">Anti-sigma-28 factor FlgM C-terminal domain-containing protein</fullName>
    </recommendedName>
</protein>
<evidence type="ECO:0000259" key="2">
    <source>
        <dbReference type="Pfam" id="PF04316"/>
    </source>
</evidence>
<dbReference type="RefSeq" id="WP_155315118.1">
    <property type="nucleotide sequence ID" value="NZ_AP021874.1"/>
</dbReference>
<keyword evidence="4" id="KW-1185">Reference proteome</keyword>
<dbReference type="EMBL" id="AP021874">
    <property type="protein sequence ID" value="BBO66785.1"/>
    <property type="molecule type" value="Genomic_DNA"/>
</dbReference>
<evidence type="ECO:0000313" key="4">
    <source>
        <dbReference type="Proteomes" id="UP000427906"/>
    </source>
</evidence>
<dbReference type="KEGG" id="dalk:DSCA_07150"/>
<reference evidence="3 4" key="1">
    <citation type="submission" date="2019-11" db="EMBL/GenBank/DDBJ databases">
        <title>Comparative genomics of hydrocarbon-degrading Desulfosarcina strains.</title>
        <authorList>
            <person name="Watanabe M."/>
            <person name="Kojima H."/>
            <person name="Fukui M."/>
        </authorList>
    </citation>
    <scope>NUCLEOTIDE SEQUENCE [LARGE SCALE GENOMIC DNA]</scope>
    <source>
        <strain evidence="3 4">PL12</strain>
    </source>
</reference>
<name>A0A5K7YEB6_9BACT</name>
<gene>
    <name evidence="3" type="ORF">DSCA_07150</name>
</gene>
<organism evidence="3 4">
    <name type="scientific">Desulfosarcina alkanivorans</name>
    <dbReference type="NCBI Taxonomy" id="571177"/>
    <lineage>
        <taxon>Bacteria</taxon>
        <taxon>Pseudomonadati</taxon>
        <taxon>Thermodesulfobacteriota</taxon>
        <taxon>Desulfobacteria</taxon>
        <taxon>Desulfobacterales</taxon>
        <taxon>Desulfosarcinaceae</taxon>
        <taxon>Desulfosarcina</taxon>
    </lineage>
</organism>
<feature type="region of interest" description="Disordered" evidence="1">
    <location>
        <begin position="27"/>
        <end position="65"/>
    </location>
</feature>
<dbReference type="InterPro" id="IPR035890">
    <property type="entry name" value="Anti-sigma-28_factor_FlgM_sf"/>
</dbReference>
<dbReference type="Pfam" id="PF04316">
    <property type="entry name" value="FlgM"/>
    <property type="match status" value="1"/>
</dbReference>
<dbReference type="AlphaFoldDB" id="A0A5K7YEB6"/>
<evidence type="ECO:0000313" key="3">
    <source>
        <dbReference type="EMBL" id="BBO66785.1"/>
    </source>
</evidence>
<accession>A0A5K7YEB6</accession>
<sequence>MIIPQKGPLQFLPDRRRPAHLSVPCHLRRDNLPASPPGRDTVTLTEKGRDTGSAVQQAKMPGENREDRVAFLRRQIEAGAYRVSGSRIAASMVDETLENNMVLKQIETNG</sequence>